<accession>A0A7Z8K087</accession>
<dbReference type="InterPro" id="IPR006379">
    <property type="entry name" value="HAD-SF_hydro_IIB"/>
</dbReference>
<dbReference type="RefSeq" id="WP_154730144.1">
    <property type="nucleotide sequence ID" value="NZ_SZYE01000115.1"/>
</dbReference>
<keyword evidence="6" id="KW-0460">Magnesium</keyword>
<dbReference type="AlphaFoldDB" id="A0A7Z8K087"/>
<dbReference type="NCBIfam" id="TIGR00685">
    <property type="entry name" value="T6PP"/>
    <property type="match status" value="1"/>
</dbReference>
<dbReference type="InterPro" id="IPR044651">
    <property type="entry name" value="OTSB-like"/>
</dbReference>
<dbReference type="Pfam" id="PF02358">
    <property type="entry name" value="Trehalose_PPase"/>
    <property type="match status" value="1"/>
</dbReference>
<dbReference type="EC" id="3.1.3.12" evidence="6"/>
<comment type="pathway">
    <text evidence="2 6">Glycan biosynthesis; trehalose biosynthesis.</text>
</comment>
<evidence type="ECO:0000256" key="6">
    <source>
        <dbReference type="RuleBase" id="RU361117"/>
    </source>
</evidence>
<dbReference type="PANTHER" id="PTHR43768">
    <property type="entry name" value="TREHALOSE 6-PHOSPHATE PHOSPHATASE"/>
    <property type="match status" value="1"/>
</dbReference>
<comment type="function">
    <text evidence="5 6">Removes the phosphate from trehalose 6-phosphate to produce free trehalose.</text>
</comment>
<evidence type="ECO:0000256" key="2">
    <source>
        <dbReference type="ARBA" id="ARBA00005199"/>
    </source>
</evidence>
<comment type="catalytic activity">
    <reaction evidence="1 6">
        <text>alpha,alpha-trehalose 6-phosphate + H2O = alpha,alpha-trehalose + phosphate</text>
        <dbReference type="Rhea" id="RHEA:23420"/>
        <dbReference type="ChEBI" id="CHEBI:15377"/>
        <dbReference type="ChEBI" id="CHEBI:16551"/>
        <dbReference type="ChEBI" id="CHEBI:43474"/>
        <dbReference type="ChEBI" id="CHEBI:58429"/>
        <dbReference type="EC" id="3.1.3.12"/>
    </reaction>
</comment>
<comment type="similarity">
    <text evidence="3 6">Belongs to the trehalose phosphatase family.</text>
</comment>
<dbReference type="NCBIfam" id="TIGR01484">
    <property type="entry name" value="HAD-SF-IIB"/>
    <property type="match status" value="1"/>
</dbReference>
<dbReference type="SUPFAM" id="SSF56784">
    <property type="entry name" value="HAD-like"/>
    <property type="match status" value="1"/>
</dbReference>
<sequence>MPAAPAPTPGTTDDLRAALRGVLADPARLPLLVALDFDGTLAPLQDDPEASRLLPAAVTALRDLADRPDAVHLALVSGRPAADLHRLAEVPAGTVLIGSHGAERARIAEHGLDRDVLTLTDDQSDRLTRLGGELQAVARGRDGVWVETKPAAVVVHTRMADPATGDAAEREALGVGERLGSVTLHGKKVVEVSVLDADKGAALVALRDELRAGTVLCAGDDVTDENAFRALGAGDLTVKVGEGPTVAGYRVPDPEALAVVLAGLAADLDGRSGADGGGAPGEADPAREVPPGA</sequence>
<dbReference type="OrthoDB" id="9816160at2"/>
<gene>
    <name evidence="8" type="primary">otsB</name>
    <name evidence="8" type="ORF">FA014_13265</name>
</gene>
<dbReference type="Gene3D" id="3.40.50.1000">
    <property type="entry name" value="HAD superfamily/HAD-like"/>
    <property type="match status" value="1"/>
</dbReference>
<evidence type="ECO:0000256" key="5">
    <source>
        <dbReference type="ARBA" id="ARBA00024179"/>
    </source>
</evidence>
<dbReference type="Proteomes" id="UP000308121">
    <property type="component" value="Unassembled WGS sequence"/>
</dbReference>
<evidence type="ECO:0000256" key="3">
    <source>
        <dbReference type="ARBA" id="ARBA00008770"/>
    </source>
</evidence>
<dbReference type="PANTHER" id="PTHR43768:SF3">
    <property type="entry name" value="TREHALOSE 6-PHOSPHATE PHOSPHATASE"/>
    <property type="match status" value="1"/>
</dbReference>
<organism evidence="8 9">
    <name type="scientific">Cellulomonas hominis</name>
    <dbReference type="NCBI Taxonomy" id="156981"/>
    <lineage>
        <taxon>Bacteria</taxon>
        <taxon>Bacillati</taxon>
        <taxon>Actinomycetota</taxon>
        <taxon>Actinomycetes</taxon>
        <taxon>Micrococcales</taxon>
        <taxon>Cellulomonadaceae</taxon>
        <taxon>Cellulomonas</taxon>
    </lineage>
</organism>
<name>A0A7Z8K087_9CELL</name>
<keyword evidence="4 6" id="KW-0378">Hydrolase</keyword>
<evidence type="ECO:0000313" key="8">
    <source>
        <dbReference type="EMBL" id="TKR23040.1"/>
    </source>
</evidence>
<evidence type="ECO:0000313" key="9">
    <source>
        <dbReference type="Proteomes" id="UP000308121"/>
    </source>
</evidence>
<evidence type="ECO:0000256" key="4">
    <source>
        <dbReference type="ARBA" id="ARBA00022801"/>
    </source>
</evidence>
<reference evidence="8 9" key="1">
    <citation type="submission" date="2019-05" db="EMBL/GenBank/DDBJ databases">
        <title>Genome sequence of Cellulomonas hominis strain CS1.</title>
        <authorList>
            <person name="Belmont J."/>
            <person name="Maclea K.S."/>
        </authorList>
    </citation>
    <scope>NUCLEOTIDE SEQUENCE [LARGE SCALE GENOMIC DNA]</scope>
    <source>
        <strain evidence="8 9">CS1</strain>
    </source>
</reference>
<keyword evidence="6" id="KW-0479">Metal-binding</keyword>
<dbReference type="InterPro" id="IPR023214">
    <property type="entry name" value="HAD_sf"/>
</dbReference>
<dbReference type="EMBL" id="SZYE01000115">
    <property type="protein sequence ID" value="TKR23040.1"/>
    <property type="molecule type" value="Genomic_DNA"/>
</dbReference>
<feature type="region of interest" description="Disordered" evidence="7">
    <location>
        <begin position="271"/>
        <end position="293"/>
    </location>
</feature>
<evidence type="ECO:0000256" key="7">
    <source>
        <dbReference type="SAM" id="MobiDB-lite"/>
    </source>
</evidence>
<evidence type="ECO:0000256" key="1">
    <source>
        <dbReference type="ARBA" id="ARBA00000500"/>
    </source>
</evidence>
<proteinExistence type="inferred from homology"/>
<protein>
    <recommendedName>
        <fullName evidence="6">Trehalose 6-phosphate phosphatase</fullName>
        <ecNumber evidence="6">3.1.3.12</ecNumber>
    </recommendedName>
</protein>
<dbReference type="GO" id="GO:0046872">
    <property type="term" value="F:metal ion binding"/>
    <property type="evidence" value="ECO:0007669"/>
    <property type="project" value="UniProtKB-KW"/>
</dbReference>
<dbReference type="UniPathway" id="UPA00299"/>
<dbReference type="InterPro" id="IPR036412">
    <property type="entry name" value="HAD-like_sf"/>
</dbReference>
<dbReference type="Gene3D" id="3.30.70.1020">
    <property type="entry name" value="Trehalose-6-phosphate phosphatase related protein, domain 2"/>
    <property type="match status" value="1"/>
</dbReference>
<comment type="caution">
    <text evidence="8">The sequence shown here is derived from an EMBL/GenBank/DDBJ whole genome shotgun (WGS) entry which is preliminary data.</text>
</comment>
<comment type="cofactor">
    <cofactor evidence="6">
        <name>Mg(2+)</name>
        <dbReference type="ChEBI" id="CHEBI:18420"/>
    </cofactor>
</comment>
<dbReference type="GO" id="GO:0004805">
    <property type="term" value="F:trehalose-phosphatase activity"/>
    <property type="evidence" value="ECO:0007669"/>
    <property type="project" value="UniProtKB-EC"/>
</dbReference>
<dbReference type="GO" id="GO:0005992">
    <property type="term" value="P:trehalose biosynthetic process"/>
    <property type="evidence" value="ECO:0007669"/>
    <property type="project" value="UniProtKB-UniPathway"/>
</dbReference>
<dbReference type="InterPro" id="IPR003337">
    <property type="entry name" value="Trehalose_PPase"/>
</dbReference>